<dbReference type="Proteomes" id="UP001157134">
    <property type="component" value="Unassembled WGS sequence"/>
</dbReference>
<organism evidence="7 8">
    <name type="scientific">Thalassotalea loyana</name>
    <dbReference type="NCBI Taxonomy" id="280483"/>
    <lineage>
        <taxon>Bacteria</taxon>
        <taxon>Pseudomonadati</taxon>
        <taxon>Pseudomonadota</taxon>
        <taxon>Gammaproteobacteria</taxon>
        <taxon>Alteromonadales</taxon>
        <taxon>Colwelliaceae</taxon>
        <taxon>Thalassotalea</taxon>
    </lineage>
</organism>
<evidence type="ECO:0000313" key="7">
    <source>
        <dbReference type="EMBL" id="GLX86653.1"/>
    </source>
</evidence>
<keyword evidence="8" id="KW-1185">Reference proteome</keyword>
<dbReference type="InterPro" id="IPR051533">
    <property type="entry name" value="WaaL-like"/>
</dbReference>
<evidence type="ECO:0000256" key="1">
    <source>
        <dbReference type="ARBA" id="ARBA00004141"/>
    </source>
</evidence>
<evidence type="ECO:0000256" key="4">
    <source>
        <dbReference type="ARBA" id="ARBA00023136"/>
    </source>
</evidence>
<evidence type="ECO:0000256" key="5">
    <source>
        <dbReference type="SAM" id="Phobius"/>
    </source>
</evidence>
<feature type="transmembrane region" description="Helical" evidence="5">
    <location>
        <begin position="306"/>
        <end position="330"/>
    </location>
</feature>
<accession>A0ABQ6HEY1</accession>
<feature type="transmembrane region" description="Helical" evidence="5">
    <location>
        <begin position="410"/>
        <end position="430"/>
    </location>
</feature>
<reference evidence="7 8" key="1">
    <citation type="submission" date="2023-03" db="EMBL/GenBank/DDBJ databases">
        <title>Thalassotalea loyana LMG 22536T draft genome sequence.</title>
        <authorList>
            <person name="Sawabe T."/>
        </authorList>
    </citation>
    <scope>NUCLEOTIDE SEQUENCE [LARGE SCALE GENOMIC DNA]</scope>
    <source>
        <strain evidence="7 8">LMG 22536</strain>
    </source>
</reference>
<dbReference type="PANTHER" id="PTHR37422">
    <property type="entry name" value="TEICHURONIC ACID BIOSYNTHESIS PROTEIN TUAE"/>
    <property type="match status" value="1"/>
</dbReference>
<dbReference type="Pfam" id="PF04932">
    <property type="entry name" value="Wzy_C"/>
    <property type="match status" value="1"/>
</dbReference>
<protein>
    <recommendedName>
        <fullName evidence="6">O-antigen ligase-related domain-containing protein</fullName>
    </recommendedName>
</protein>
<sequence length="495" mass="56870">MELNYKTRIDIVWLVSCVSFYFVLVVLCSGSYLINSYEFNSLIEFRYQRLITIASLSYFFLLTLLSLRSIKWFWLILPFVILTVPNAINSIFPGFYLTHVGERGNASFAFVSHIDLYFLINICARFLLPFQKKLYISSQFKALKLACFLLLVSLTINSVLAIIKNSDFLYILNGAFHFRYLFFALLFANELFDIENEKSFVNGIAYSIPLLAAEAFASTFLGGDSIFGELKSGNFANNVFGNFLAVLFVYFLSIRKVREYQNPLFIFVLFLLLCLIFMTGVRGAILSLGLGLTALYFLIRKSAQTITMYFLILLLILISLLYVFDLLWIFDYVGELFESFRLVIESGYGTKGIKIDESNSSIITRIAIWKSTIYMALDNWVFGIGSSNWNYLKAEYGVPFKVLLDPHNDYLNFICLYGVTGFLIIYLLYIKQVIYVIFSRIKGAINPYRIALFTMSVSSITNANNSKHQVFAMVSVFLILAYVVTIRNHFQFLKE</sequence>
<feature type="transmembrane region" description="Helical" evidence="5">
    <location>
        <begin position="260"/>
        <end position="278"/>
    </location>
</feature>
<feature type="transmembrane region" description="Helical" evidence="5">
    <location>
        <begin position="12"/>
        <end position="34"/>
    </location>
</feature>
<name>A0ABQ6HEY1_9GAMM</name>
<comment type="caution">
    <text evidence="7">The sequence shown here is derived from an EMBL/GenBank/DDBJ whole genome shotgun (WGS) entry which is preliminary data.</text>
</comment>
<feature type="transmembrane region" description="Helical" evidence="5">
    <location>
        <begin position="142"/>
        <end position="163"/>
    </location>
</feature>
<feature type="transmembrane region" description="Helical" evidence="5">
    <location>
        <begin position="169"/>
        <end position="188"/>
    </location>
</feature>
<feature type="transmembrane region" description="Helical" evidence="5">
    <location>
        <begin position="108"/>
        <end position="130"/>
    </location>
</feature>
<dbReference type="EMBL" id="BSSV01000007">
    <property type="protein sequence ID" value="GLX86653.1"/>
    <property type="molecule type" value="Genomic_DNA"/>
</dbReference>
<evidence type="ECO:0000256" key="2">
    <source>
        <dbReference type="ARBA" id="ARBA00022692"/>
    </source>
</evidence>
<keyword evidence="2 5" id="KW-0812">Transmembrane</keyword>
<feature type="transmembrane region" description="Helical" evidence="5">
    <location>
        <begin position="72"/>
        <end position="96"/>
    </location>
</feature>
<proteinExistence type="predicted"/>
<dbReference type="PANTHER" id="PTHR37422:SF13">
    <property type="entry name" value="LIPOPOLYSACCHARIDE BIOSYNTHESIS PROTEIN PA4999-RELATED"/>
    <property type="match status" value="1"/>
</dbReference>
<evidence type="ECO:0000313" key="8">
    <source>
        <dbReference type="Proteomes" id="UP001157134"/>
    </source>
</evidence>
<dbReference type="RefSeq" id="WP_284299890.1">
    <property type="nucleotide sequence ID" value="NZ_BSSV01000007.1"/>
</dbReference>
<evidence type="ECO:0000256" key="3">
    <source>
        <dbReference type="ARBA" id="ARBA00022989"/>
    </source>
</evidence>
<feature type="domain" description="O-antigen ligase-related" evidence="6">
    <location>
        <begin position="267"/>
        <end position="425"/>
    </location>
</feature>
<feature type="transmembrane region" description="Helical" evidence="5">
    <location>
        <begin position="46"/>
        <end position="65"/>
    </location>
</feature>
<feature type="transmembrane region" description="Helical" evidence="5">
    <location>
        <begin position="470"/>
        <end position="490"/>
    </location>
</feature>
<feature type="transmembrane region" description="Helical" evidence="5">
    <location>
        <begin position="200"/>
        <end position="223"/>
    </location>
</feature>
<comment type="subcellular location">
    <subcellularLocation>
        <location evidence="1">Membrane</location>
        <topology evidence="1">Multi-pass membrane protein</topology>
    </subcellularLocation>
</comment>
<feature type="transmembrane region" description="Helical" evidence="5">
    <location>
        <begin position="235"/>
        <end position="253"/>
    </location>
</feature>
<keyword evidence="4 5" id="KW-0472">Membrane</keyword>
<dbReference type="InterPro" id="IPR007016">
    <property type="entry name" value="O-antigen_ligase-rel_domated"/>
</dbReference>
<gene>
    <name evidence="7" type="ORF">tloyanaT_29060</name>
</gene>
<evidence type="ECO:0000259" key="6">
    <source>
        <dbReference type="Pfam" id="PF04932"/>
    </source>
</evidence>
<keyword evidence="3 5" id="KW-1133">Transmembrane helix</keyword>